<gene>
    <name evidence="2" type="ORF">A5707_07775</name>
</gene>
<dbReference type="EMBL" id="LZKJ01000177">
    <property type="protein sequence ID" value="OBI41346.1"/>
    <property type="molecule type" value="Genomic_DNA"/>
</dbReference>
<feature type="domain" description="NAD-dependent epimerase/dehydratase" evidence="1">
    <location>
        <begin position="30"/>
        <end position="260"/>
    </location>
</feature>
<dbReference type="Gene3D" id="3.40.50.720">
    <property type="entry name" value="NAD(P)-binding Rossmann-like Domain"/>
    <property type="match status" value="1"/>
</dbReference>
<dbReference type="InterPro" id="IPR001509">
    <property type="entry name" value="Epimerase_deHydtase"/>
</dbReference>
<comment type="caution">
    <text evidence="2">The sequence shown here is derived from an EMBL/GenBank/DDBJ whole genome shotgun (WGS) entry which is preliminary data.</text>
</comment>
<dbReference type="Pfam" id="PF01370">
    <property type="entry name" value="Epimerase"/>
    <property type="match status" value="1"/>
</dbReference>
<dbReference type="AlphaFoldDB" id="A0A1A2YWQ1"/>
<dbReference type="InterPro" id="IPR050177">
    <property type="entry name" value="Lipid_A_modif_metabolic_enz"/>
</dbReference>
<organism evidence="2 3">
    <name type="scientific">Mycobacterium kyorinense</name>
    <dbReference type="NCBI Taxonomy" id="487514"/>
    <lineage>
        <taxon>Bacteria</taxon>
        <taxon>Bacillati</taxon>
        <taxon>Actinomycetota</taxon>
        <taxon>Actinomycetes</taxon>
        <taxon>Mycobacteriales</taxon>
        <taxon>Mycobacteriaceae</taxon>
        <taxon>Mycobacterium</taxon>
    </lineage>
</organism>
<evidence type="ECO:0000313" key="3">
    <source>
        <dbReference type="Proteomes" id="UP000093592"/>
    </source>
</evidence>
<dbReference type="CDD" id="cd05240">
    <property type="entry name" value="UDP_G4E_3_SDR_e"/>
    <property type="match status" value="1"/>
</dbReference>
<name>A0A1A2YWQ1_9MYCO</name>
<dbReference type="OrthoDB" id="3205647at2"/>
<evidence type="ECO:0000259" key="1">
    <source>
        <dbReference type="Pfam" id="PF01370"/>
    </source>
</evidence>
<proteinExistence type="predicted"/>
<dbReference type="Proteomes" id="UP000093592">
    <property type="component" value="Unassembled WGS sequence"/>
</dbReference>
<dbReference type="RefSeq" id="WP_065016120.1">
    <property type="nucleotide sequence ID" value="NZ_LZKJ01000177.1"/>
</dbReference>
<dbReference type="PANTHER" id="PTHR43245:SF52">
    <property type="entry name" value="NAD-DEPENDENT EPIMERASE_DEHYDRATASE"/>
    <property type="match status" value="1"/>
</dbReference>
<accession>A0A1A2YWQ1</accession>
<protein>
    <recommendedName>
        <fullName evidence="1">NAD-dependent epimerase/dehydratase domain-containing protein</fullName>
    </recommendedName>
</protein>
<dbReference type="InterPro" id="IPR036291">
    <property type="entry name" value="NAD(P)-bd_dom_sf"/>
</dbReference>
<sequence>MDSSDGQPGAETGAKSRGTGTDTVHYPKVVLVTGACRFLGGYLTARLAQNPLINRVIAVDAIAPSKDMLRRMGRAEFVRADIRNPFIAKVIRNGDVDTVVHAAAASYVPRAGGGAALKEINVMGAMQLFAACQKAPSLRRVVLKSTSEVYGSSPHDPVMFTEDCSSRRPFREGFPKDSLDIEGYARGLGRRRSDISVTILRLANMIGPAMDTTLSRYLAGPLVPTVAGRDARLQLLHEQDALGALERAAMAGKAGTFNVGASGIMMLSQAIRRAGRIPLPVPGFGLWALDSLRRANRYTEINREQLDYLSYGRVMDTTRMRDELDFHPKWTTAEAFDDYLRGRAMTPIIRPELVLSLEGHAVSAAQRLGNLKSIPWGGGR</sequence>
<evidence type="ECO:0000313" key="2">
    <source>
        <dbReference type="EMBL" id="OBI41346.1"/>
    </source>
</evidence>
<dbReference type="SUPFAM" id="SSF51735">
    <property type="entry name" value="NAD(P)-binding Rossmann-fold domains"/>
    <property type="match status" value="1"/>
</dbReference>
<reference evidence="3" key="1">
    <citation type="submission" date="2016-06" db="EMBL/GenBank/DDBJ databases">
        <authorList>
            <person name="Sutton G."/>
            <person name="Brinkac L."/>
            <person name="Sanka R."/>
            <person name="Adams M."/>
            <person name="Lau E."/>
            <person name="Sam S."/>
            <person name="Sreng N."/>
            <person name="Him V."/>
            <person name="Kerleguer A."/>
            <person name="Cheng S."/>
        </authorList>
    </citation>
    <scope>NUCLEOTIDE SEQUENCE [LARGE SCALE GENOMIC DNA]</scope>
    <source>
        <strain evidence="3">E861</strain>
    </source>
</reference>
<dbReference type="PANTHER" id="PTHR43245">
    <property type="entry name" value="BIFUNCTIONAL POLYMYXIN RESISTANCE PROTEIN ARNA"/>
    <property type="match status" value="1"/>
</dbReference>